<dbReference type="Gene3D" id="3.40.630.30">
    <property type="match status" value="1"/>
</dbReference>
<keyword evidence="4" id="KW-1185">Reference proteome</keyword>
<dbReference type="PANTHER" id="PTHR13947:SF37">
    <property type="entry name" value="LD18367P"/>
    <property type="match status" value="1"/>
</dbReference>
<dbReference type="SUPFAM" id="SSF55729">
    <property type="entry name" value="Acyl-CoA N-acyltransferases (Nat)"/>
    <property type="match status" value="1"/>
</dbReference>
<name>D6GQC3_FILAD</name>
<dbReference type="AlphaFoldDB" id="D6GQC3"/>
<dbReference type="PANTHER" id="PTHR13947">
    <property type="entry name" value="GNAT FAMILY N-ACETYLTRANSFERASE"/>
    <property type="match status" value="1"/>
</dbReference>
<dbReference type="Pfam" id="PF00583">
    <property type="entry name" value="Acetyltransf_1"/>
    <property type="match status" value="1"/>
</dbReference>
<gene>
    <name evidence="3" type="ordered locus">HMPREF0389_00898</name>
</gene>
<proteinExistence type="predicted"/>
<sequence length="174" mass="20298">MEIRKAVEKDIDEIEQIYYRIHLEEEENRVVIGWERGVYPVRATAEQALKRGDLFVGVEDGAVVATSILNHIQLEEYRQVSWKKEASDEKIMVLHTLVVDPLKKRKGYGCRMVAFYEEYARNQGCIALRMDTQTKNMAARKFYKRLGYSEIGEIDCIFQGIPRVRLVLLEKVLE</sequence>
<feature type="domain" description="N-acetyltransferase" evidence="2">
    <location>
        <begin position="1"/>
        <end position="174"/>
    </location>
</feature>
<evidence type="ECO:0000259" key="2">
    <source>
        <dbReference type="PROSITE" id="PS51186"/>
    </source>
</evidence>
<dbReference type="KEGG" id="faa:HMPREF0389_00898"/>
<organism evidence="3 4">
    <name type="scientific">Filifactor alocis (strain ATCC 35896 / CCUG 47790 / D40 B5)</name>
    <name type="common">Fusobacterium alocis</name>
    <dbReference type="NCBI Taxonomy" id="546269"/>
    <lineage>
        <taxon>Bacteria</taxon>
        <taxon>Bacillati</taxon>
        <taxon>Bacillota</taxon>
        <taxon>Clostridia</taxon>
        <taxon>Peptostreptococcales</taxon>
        <taxon>Filifactoraceae</taxon>
        <taxon>Filifactor</taxon>
    </lineage>
</organism>
<dbReference type="eggNOG" id="COG0456">
    <property type="taxonomic scope" value="Bacteria"/>
</dbReference>
<keyword evidence="1" id="KW-0808">Transferase</keyword>
<dbReference type="CDD" id="cd04301">
    <property type="entry name" value="NAT_SF"/>
    <property type="match status" value="1"/>
</dbReference>
<dbReference type="OrthoDB" id="357176at2"/>
<reference evidence="4" key="1">
    <citation type="submission" date="2010-12" db="EMBL/GenBank/DDBJ databases">
        <title>The genome sequence of Filifactor alocis strain ATCC 35896.</title>
        <authorList>
            <consortium name="The Broad Institute Genome Sequencing Platform"/>
            <person name="Ward D."/>
            <person name="Earl A."/>
            <person name="Feldgarden M."/>
            <person name="Young S.K."/>
            <person name="Gargeya S."/>
            <person name="Zeng Q."/>
            <person name="Alvarado L."/>
            <person name="Berlin A."/>
            <person name="Bochicchio J."/>
            <person name="Chapman S.B."/>
            <person name="Chen Z."/>
            <person name="Freedman E."/>
            <person name="Gellesch M."/>
            <person name="Goldberg J."/>
            <person name="Griggs A."/>
            <person name="Gujja S."/>
            <person name="Heilman E."/>
            <person name="Heiman D."/>
            <person name="Howarth C."/>
            <person name="Mehta T."/>
            <person name="Neiman D."/>
            <person name="Pearson M."/>
            <person name="Roberts A."/>
            <person name="Saif S."/>
            <person name="Shea T."/>
            <person name="Shenoy N."/>
            <person name="Sisk P."/>
            <person name="Stolte C."/>
            <person name="Sykes S."/>
            <person name="White J."/>
            <person name="Yandava C."/>
            <person name="Izard J."/>
            <person name="Blanton J.M."/>
            <person name="Baranova O.V."/>
            <person name="Tanner A.C."/>
            <person name="Dewhirst F.E."/>
            <person name="Haas B."/>
            <person name="Nusbaum C."/>
            <person name="Birren B."/>
        </authorList>
    </citation>
    <scope>NUCLEOTIDE SEQUENCE [LARGE SCALE GENOMIC DNA]</scope>
    <source>
        <strain evidence="4">ATCC 35896 / D40 B5</strain>
    </source>
</reference>
<dbReference type="InterPro" id="IPR050769">
    <property type="entry name" value="NAT_camello-type"/>
</dbReference>
<evidence type="ECO:0000256" key="1">
    <source>
        <dbReference type="ARBA" id="ARBA00022679"/>
    </source>
</evidence>
<dbReference type="GO" id="GO:0008080">
    <property type="term" value="F:N-acetyltransferase activity"/>
    <property type="evidence" value="ECO:0007669"/>
    <property type="project" value="InterPro"/>
</dbReference>
<dbReference type="Proteomes" id="UP000007468">
    <property type="component" value="Chromosome"/>
</dbReference>
<dbReference type="EMBL" id="CP002390">
    <property type="protein sequence ID" value="EFE28976.1"/>
    <property type="molecule type" value="Genomic_DNA"/>
</dbReference>
<dbReference type="PATRIC" id="fig|546269.5.peg.1396"/>
<dbReference type="STRING" id="546269.HMPREF0389_00898"/>
<protein>
    <submittedName>
        <fullName evidence="3">Acetyltransferase, GNAT family</fullName>
    </submittedName>
</protein>
<dbReference type="InterPro" id="IPR000182">
    <property type="entry name" value="GNAT_dom"/>
</dbReference>
<dbReference type="RefSeq" id="WP_014262891.1">
    <property type="nucleotide sequence ID" value="NC_016630.1"/>
</dbReference>
<evidence type="ECO:0000313" key="4">
    <source>
        <dbReference type="Proteomes" id="UP000007468"/>
    </source>
</evidence>
<dbReference type="InterPro" id="IPR016181">
    <property type="entry name" value="Acyl_CoA_acyltransferase"/>
</dbReference>
<accession>D6GQC3</accession>
<evidence type="ECO:0000313" key="3">
    <source>
        <dbReference type="EMBL" id="EFE28976.1"/>
    </source>
</evidence>
<dbReference type="PROSITE" id="PS51186">
    <property type="entry name" value="GNAT"/>
    <property type="match status" value="1"/>
</dbReference>